<name>A0AA38VFJ1_9PEZI</name>
<dbReference type="PANTHER" id="PTHR38790:SF4">
    <property type="entry name" value="2EXR DOMAIN-CONTAINING PROTEIN"/>
    <property type="match status" value="1"/>
</dbReference>
<dbReference type="AlphaFoldDB" id="A0AA38VFJ1"/>
<dbReference type="EMBL" id="JANBVN010000292">
    <property type="protein sequence ID" value="KAJ9129983.1"/>
    <property type="molecule type" value="Genomic_DNA"/>
</dbReference>
<dbReference type="Pfam" id="PF24864">
    <property type="entry name" value="DUF7730"/>
    <property type="match status" value="1"/>
</dbReference>
<accession>A0AA38VFJ1</accession>
<dbReference type="PANTHER" id="PTHR38790">
    <property type="entry name" value="2EXR DOMAIN-CONTAINING PROTEIN-RELATED"/>
    <property type="match status" value="1"/>
</dbReference>
<gene>
    <name evidence="2" type="ORF">NKR19_g10094</name>
</gene>
<sequence>MEARRRRRVLQRCLLSGAPDEGTEQYEAWTTNQAASPLLRLPPELRNRIYELVLSAGIISVHHRPISRVRRVVGDDAQQQHGTRRKSTIPGGFYCRRLRASRNPCADDDEDNTRHRLTGAAEERGMTLLAPVCRQLYRETALLPFQLNAWHFESAAVMERYVLREKRLAVEQRRAVRTLHVAAGGFTRAAHKCFGELEVVVMWYSSGFTRTRKVVVPPRHDEKVRVLAEGRQLRQAMELFGA</sequence>
<keyword evidence="3" id="KW-1185">Reference proteome</keyword>
<evidence type="ECO:0000259" key="1">
    <source>
        <dbReference type="Pfam" id="PF24864"/>
    </source>
</evidence>
<reference evidence="2" key="1">
    <citation type="submission" date="2022-07" db="EMBL/GenBank/DDBJ databases">
        <title>Fungi with potential for degradation of polypropylene.</title>
        <authorList>
            <person name="Gostincar C."/>
        </authorList>
    </citation>
    <scope>NUCLEOTIDE SEQUENCE</scope>
    <source>
        <strain evidence="2">EXF-13287</strain>
    </source>
</reference>
<proteinExistence type="predicted"/>
<evidence type="ECO:0000313" key="3">
    <source>
        <dbReference type="Proteomes" id="UP001174691"/>
    </source>
</evidence>
<feature type="domain" description="DUF7730" evidence="1">
    <location>
        <begin position="32"/>
        <end position="181"/>
    </location>
</feature>
<dbReference type="Proteomes" id="UP001174691">
    <property type="component" value="Unassembled WGS sequence"/>
</dbReference>
<comment type="caution">
    <text evidence="2">The sequence shown here is derived from an EMBL/GenBank/DDBJ whole genome shotgun (WGS) entry which is preliminary data.</text>
</comment>
<protein>
    <recommendedName>
        <fullName evidence="1">DUF7730 domain-containing protein</fullName>
    </recommendedName>
</protein>
<dbReference type="InterPro" id="IPR056632">
    <property type="entry name" value="DUF7730"/>
</dbReference>
<evidence type="ECO:0000313" key="2">
    <source>
        <dbReference type="EMBL" id="KAJ9129983.1"/>
    </source>
</evidence>
<organism evidence="2 3">
    <name type="scientific">Coniochaeta hoffmannii</name>
    <dbReference type="NCBI Taxonomy" id="91930"/>
    <lineage>
        <taxon>Eukaryota</taxon>
        <taxon>Fungi</taxon>
        <taxon>Dikarya</taxon>
        <taxon>Ascomycota</taxon>
        <taxon>Pezizomycotina</taxon>
        <taxon>Sordariomycetes</taxon>
        <taxon>Sordariomycetidae</taxon>
        <taxon>Coniochaetales</taxon>
        <taxon>Coniochaetaceae</taxon>
        <taxon>Coniochaeta</taxon>
    </lineage>
</organism>